<organism evidence="1 2">
    <name type="scientific">Sphingobacterium kitahiroshimense</name>
    <dbReference type="NCBI Taxonomy" id="470446"/>
    <lineage>
        <taxon>Bacteria</taxon>
        <taxon>Pseudomonadati</taxon>
        <taxon>Bacteroidota</taxon>
        <taxon>Sphingobacteriia</taxon>
        <taxon>Sphingobacteriales</taxon>
        <taxon>Sphingobacteriaceae</taxon>
        <taxon>Sphingobacterium</taxon>
    </lineage>
</organism>
<sequence>MMFILLFSSCEAYEKSKNYSRFENITKIKLPQDFTIKNNIFSIGIDGHVASFEIDLTKKEMQKVINDLLHSPFLRDSIYYKTTYKDLEWDKPPIWIETKKGNFQFYAIEYNHYISTENGRRYYDSREFETTIDIYKNIITFKENYWVR</sequence>
<reference evidence="1 2" key="1">
    <citation type="submission" date="2024-04" db="EMBL/GenBank/DDBJ databases">
        <title>WGS of bacteria from Torrens River.</title>
        <authorList>
            <person name="Wyrsch E.R."/>
            <person name="Drigo B."/>
        </authorList>
    </citation>
    <scope>NUCLEOTIDE SEQUENCE [LARGE SCALE GENOMIC DNA]</scope>
    <source>
        <strain evidence="1 2">TWI391</strain>
    </source>
</reference>
<dbReference type="EMBL" id="JBDJNQ010000012">
    <property type="protein sequence ID" value="MEN5379902.1"/>
    <property type="molecule type" value="Genomic_DNA"/>
</dbReference>
<evidence type="ECO:0000313" key="1">
    <source>
        <dbReference type="EMBL" id="MEN5379902.1"/>
    </source>
</evidence>
<dbReference type="Proteomes" id="UP001409291">
    <property type="component" value="Unassembled WGS sequence"/>
</dbReference>
<keyword evidence="2" id="KW-1185">Reference proteome</keyword>
<protein>
    <recommendedName>
        <fullName evidence="3">Lipoprotein</fullName>
    </recommendedName>
</protein>
<evidence type="ECO:0008006" key="3">
    <source>
        <dbReference type="Google" id="ProtNLM"/>
    </source>
</evidence>
<name>A0ABV0BZG7_9SPHI</name>
<proteinExistence type="predicted"/>
<evidence type="ECO:0000313" key="2">
    <source>
        <dbReference type="Proteomes" id="UP001409291"/>
    </source>
</evidence>
<dbReference type="RefSeq" id="WP_346582754.1">
    <property type="nucleotide sequence ID" value="NZ_JBDJLH010000009.1"/>
</dbReference>
<gene>
    <name evidence="1" type="ORF">ABE541_21730</name>
</gene>
<comment type="caution">
    <text evidence="1">The sequence shown here is derived from an EMBL/GenBank/DDBJ whole genome shotgun (WGS) entry which is preliminary data.</text>
</comment>
<accession>A0ABV0BZG7</accession>